<dbReference type="SUPFAM" id="SSF56672">
    <property type="entry name" value="DNA/RNA polymerases"/>
    <property type="match status" value="1"/>
</dbReference>
<dbReference type="STRING" id="4795.A0A225UXG5"/>
<dbReference type="CDD" id="cd09274">
    <property type="entry name" value="RNase_HI_RT_Ty3"/>
    <property type="match status" value="1"/>
</dbReference>
<dbReference type="Proteomes" id="UP000198211">
    <property type="component" value="Unassembled WGS sequence"/>
</dbReference>
<comment type="caution">
    <text evidence="2">The sequence shown here is derived from an EMBL/GenBank/DDBJ whole genome shotgun (WGS) entry which is preliminary data.</text>
</comment>
<reference evidence="3" key="1">
    <citation type="submission" date="2017-03" db="EMBL/GenBank/DDBJ databases">
        <title>Phytopthora megakarya and P. palmivora, two closely related causual agents of cacao black pod achieved similar genome size and gene model numbers by different mechanisms.</title>
        <authorList>
            <person name="Ali S."/>
            <person name="Shao J."/>
            <person name="Larry D.J."/>
            <person name="Kronmiller B."/>
            <person name="Shen D."/>
            <person name="Strem M.D."/>
            <person name="Melnick R.L."/>
            <person name="Guiltinan M.J."/>
            <person name="Tyler B.M."/>
            <person name="Meinhardt L.W."/>
            <person name="Bailey B.A."/>
        </authorList>
    </citation>
    <scope>NUCLEOTIDE SEQUENCE [LARGE SCALE GENOMIC DNA]</scope>
    <source>
        <strain evidence="3">zdho120</strain>
    </source>
</reference>
<sequence length="279" mass="30230">MLLMTRPVLLYHNFKLPFRLATDASKVGHGACLQQDHGRGWQPVAYASRVNNRAESNYSITDCLGGKAAPPLSLWTYVYDHHGPFSSSVAYDRPNLAGRIHRWSLTLQEYEFNVEYRSGATNVVADALSRARAAVRAAVRRQRRRLTAPRAPSTLMRTDTEMAATVGPSPSVPAVKIRTAVPVLMEASGVLQPDMIEMQTATMGKMRAADIPIRHLRDAQPGGEAADVALALRPVAVVQNSASEAAVPAVMTETSNSVSSANTNEAPVGDGDAHCKCRW</sequence>
<dbReference type="InterPro" id="IPR043502">
    <property type="entry name" value="DNA/RNA_pol_sf"/>
</dbReference>
<keyword evidence="3" id="KW-1185">Reference proteome</keyword>
<name>A0A225UXG5_9STRA</name>
<dbReference type="AlphaFoldDB" id="A0A225UXG5"/>
<dbReference type="EMBL" id="NBNE01010364">
    <property type="protein sequence ID" value="OWY97517.1"/>
    <property type="molecule type" value="Genomic_DNA"/>
</dbReference>
<evidence type="ECO:0000313" key="2">
    <source>
        <dbReference type="EMBL" id="OWY97517.1"/>
    </source>
</evidence>
<dbReference type="PANTHER" id="PTHR34072:SF58">
    <property type="entry name" value="DNA (CYTOSINE-5-)-METHYLTRANSFERASE"/>
    <property type="match status" value="1"/>
</dbReference>
<dbReference type="Pfam" id="PF17919">
    <property type="entry name" value="RT_RNaseH_2"/>
    <property type="match status" value="1"/>
</dbReference>
<dbReference type="OrthoDB" id="427924at2759"/>
<evidence type="ECO:0000313" key="3">
    <source>
        <dbReference type="Proteomes" id="UP000198211"/>
    </source>
</evidence>
<feature type="domain" description="Reverse transcriptase/retrotransposon-derived protein RNase H-like" evidence="1">
    <location>
        <begin position="3"/>
        <end position="62"/>
    </location>
</feature>
<dbReference type="InterPro" id="IPR041577">
    <property type="entry name" value="RT_RNaseH_2"/>
</dbReference>
<dbReference type="Gene3D" id="3.10.20.370">
    <property type="match status" value="1"/>
</dbReference>
<gene>
    <name evidence="2" type="ORF">PHMEG_00031933</name>
</gene>
<proteinExistence type="predicted"/>
<dbReference type="PANTHER" id="PTHR34072">
    <property type="entry name" value="ENZYMATIC POLYPROTEIN-RELATED"/>
    <property type="match status" value="1"/>
</dbReference>
<organism evidence="2 3">
    <name type="scientific">Phytophthora megakarya</name>
    <dbReference type="NCBI Taxonomy" id="4795"/>
    <lineage>
        <taxon>Eukaryota</taxon>
        <taxon>Sar</taxon>
        <taxon>Stramenopiles</taxon>
        <taxon>Oomycota</taxon>
        <taxon>Peronosporomycetes</taxon>
        <taxon>Peronosporales</taxon>
        <taxon>Peronosporaceae</taxon>
        <taxon>Phytophthora</taxon>
    </lineage>
</organism>
<evidence type="ECO:0000259" key="1">
    <source>
        <dbReference type="Pfam" id="PF17919"/>
    </source>
</evidence>
<accession>A0A225UXG5</accession>
<protein>
    <submittedName>
        <fullName evidence="2">Retrotransposable element</fullName>
    </submittedName>
</protein>